<dbReference type="GO" id="GO:0140359">
    <property type="term" value="F:ABC-type transporter activity"/>
    <property type="evidence" value="ECO:0007669"/>
    <property type="project" value="InterPro"/>
</dbReference>
<dbReference type="Gene3D" id="1.20.1560.10">
    <property type="entry name" value="ABC transporter type 1, transmembrane domain"/>
    <property type="match status" value="1"/>
</dbReference>
<dbReference type="AlphaFoldDB" id="A0A3E5FS70"/>
<dbReference type="GO" id="GO:0005524">
    <property type="term" value="F:ATP binding"/>
    <property type="evidence" value="ECO:0007669"/>
    <property type="project" value="UniProtKB-KW"/>
</dbReference>
<dbReference type="SUPFAM" id="SSF52540">
    <property type="entry name" value="P-loop containing nucleoside triphosphate hydrolases"/>
    <property type="match status" value="1"/>
</dbReference>
<evidence type="ECO:0000256" key="7">
    <source>
        <dbReference type="ARBA" id="ARBA00023136"/>
    </source>
</evidence>
<reference evidence="11 12" key="1">
    <citation type="submission" date="2018-08" db="EMBL/GenBank/DDBJ databases">
        <title>A genome reference for cultivated species of the human gut microbiota.</title>
        <authorList>
            <person name="Zou Y."/>
            <person name="Xue W."/>
            <person name="Luo G."/>
        </authorList>
    </citation>
    <scope>NUCLEOTIDE SEQUENCE [LARGE SCALE GENOMIC DNA]</scope>
    <source>
        <strain evidence="11 12">OM02-6</strain>
    </source>
</reference>
<feature type="transmembrane region" description="Helical" evidence="8">
    <location>
        <begin position="142"/>
        <end position="161"/>
    </location>
</feature>
<dbReference type="GO" id="GO:0034040">
    <property type="term" value="F:ATPase-coupled lipid transmembrane transporter activity"/>
    <property type="evidence" value="ECO:0007669"/>
    <property type="project" value="TreeGrafter"/>
</dbReference>
<accession>A0A3E5FS70</accession>
<keyword evidence="5 11" id="KW-0067">ATP-binding</keyword>
<evidence type="ECO:0000259" key="9">
    <source>
        <dbReference type="PROSITE" id="PS50893"/>
    </source>
</evidence>
<name>A0A3E5FS70_9FIRM</name>
<evidence type="ECO:0000256" key="1">
    <source>
        <dbReference type="ARBA" id="ARBA00004651"/>
    </source>
</evidence>
<dbReference type="PANTHER" id="PTHR24221">
    <property type="entry name" value="ATP-BINDING CASSETTE SUB-FAMILY B"/>
    <property type="match status" value="1"/>
</dbReference>
<dbReference type="SUPFAM" id="SSF90123">
    <property type="entry name" value="ABC transporter transmembrane region"/>
    <property type="match status" value="1"/>
</dbReference>
<keyword evidence="7 8" id="KW-0472">Membrane</keyword>
<keyword evidence="4" id="KW-0547">Nucleotide-binding</keyword>
<dbReference type="InterPro" id="IPR017871">
    <property type="entry name" value="ABC_transporter-like_CS"/>
</dbReference>
<dbReference type="Pfam" id="PF00005">
    <property type="entry name" value="ABC_tran"/>
    <property type="match status" value="1"/>
</dbReference>
<gene>
    <name evidence="11" type="ORF">DXB31_01600</name>
</gene>
<dbReference type="InterPro" id="IPR003439">
    <property type="entry name" value="ABC_transporter-like_ATP-bd"/>
</dbReference>
<evidence type="ECO:0000313" key="12">
    <source>
        <dbReference type="Proteomes" id="UP000261087"/>
    </source>
</evidence>
<proteinExistence type="predicted"/>
<dbReference type="EMBL" id="QSVF01000003">
    <property type="protein sequence ID" value="RGO12742.1"/>
    <property type="molecule type" value="Genomic_DNA"/>
</dbReference>
<dbReference type="GO" id="GO:0005886">
    <property type="term" value="C:plasma membrane"/>
    <property type="evidence" value="ECO:0007669"/>
    <property type="project" value="UniProtKB-SubCell"/>
</dbReference>
<dbReference type="Pfam" id="PF00664">
    <property type="entry name" value="ABC_membrane"/>
    <property type="match status" value="1"/>
</dbReference>
<dbReference type="InterPro" id="IPR011527">
    <property type="entry name" value="ABC1_TM_dom"/>
</dbReference>
<evidence type="ECO:0000259" key="10">
    <source>
        <dbReference type="PROSITE" id="PS50929"/>
    </source>
</evidence>
<dbReference type="InterPro" id="IPR003593">
    <property type="entry name" value="AAA+_ATPase"/>
</dbReference>
<evidence type="ECO:0000256" key="8">
    <source>
        <dbReference type="SAM" id="Phobius"/>
    </source>
</evidence>
<dbReference type="GO" id="GO:0005737">
    <property type="term" value="C:cytoplasm"/>
    <property type="evidence" value="ECO:0007669"/>
    <property type="project" value="UniProtKB-ARBA"/>
</dbReference>
<dbReference type="GO" id="GO:0016887">
    <property type="term" value="F:ATP hydrolysis activity"/>
    <property type="evidence" value="ECO:0007669"/>
    <property type="project" value="InterPro"/>
</dbReference>
<comment type="subcellular location">
    <subcellularLocation>
        <location evidence="1">Cell membrane</location>
        <topology evidence="1">Multi-pass membrane protein</topology>
    </subcellularLocation>
</comment>
<dbReference type="InterPro" id="IPR039421">
    <property type="entry name" value="Type_1_exporter"/>
</dbReference>
<keyword evidence="3 8" id="KW-0812">Transmembrane</keyword>
<feature type="transmembrane region" description="Helical" evidence="8">
    <location>
        <begin position="62"/>
        <end position="82"/>
    </location>
</feature>
<evidence type="ECO:0000256" key="6">
    <source>
        <dbReference type="ARBA" id="ARBA00022989"/>
    </source>
</evidence>
<dbReference type="SMART" id="SM00382">
    <property type="entry name" value="AAA"/>
    <property type="match status" value="1"/>
</dbReference>
<keyword evidence="6 8" id="KW-1133">Transmembrane helix</keyword>
<evidence type="ECO:0000256" key="4">
    <source>
        <dbReference type="ARBA" id="ARBA00022741"/>
    </source>
</evidence>
<dbReference type="InterPro" id="IPR036640">
    <property type="entry name" value="ABC1_TM_sf"/>
</dbReference>
<feature type="domain" description="ABC transporter" evidence="9">
    <location>
        <begin position="349"/>
        <end position="585"/>
    </location>
</feature>
<feature type="transmembrane region" description="Helical" evidence="8">
    <location>
        <begin position="25"/>
        <end position="42"/>
    </location>
</feature>
<feature type="transmembrane region" description="Helical" evidence="8">
    <location>
        <begin position="258"/>
        <end position="274"/>
    </location>
</feature>
<evidence type="ECO:0000256" key="5">
    <source>
        <dbReference type="ARBA" id="ARBA00022840"/>
    </source>
</evidence>
<protein>
    <submittedName>
        <fullName evidence="11">ABC transporter ATP-binding protein</fullName>
    </submittedName>
</protein>
<dbReference type="PANTHER" id="PTHR24221:SF654">
    <property type="entry name" value="ATP-BINDING CASSETTE SUB-FAMILY B MEMBER 6"/>
    <property type="match status" value="1"/>
</dbReference>
<dbReference type="Gene3D" id="3.40.50.300">
    <property type="entry name" value="P-loop containing nucleotide triphosphate hydrolases"/>
    <property type="match status" value="1"/>
</dbReference>
<dbReference type="PROSITE" id="PS50929">
    <property type="entry name" value="ABC_TM1F"/>
    <property type="match status" value="1"/>
</dbReference>
<organism evidence="11 12">
    <name type="scientific">Thomasclavelia spiroformis</name>
    <dbReference type="NCBI Taxonomy" id="29348"/>
    <lineage>
        <taxon>Bacteria</taxon>
        <taxon>Bacillati</taxon>
        <taxon>Bacillota</taxon>
        <taxon>Erysipelotrichia</taxon>
        <taxon>Erysipelotrichales</taxon>
        <taxon>Coprobacillaceae</taxon>
        <taxon>Thomasclavelia</taxon>
    </lineage>
</organism>
<evidence type="ECO:0000313" key="11">
    <source>
        <dbReference type="EMBL" id="RGO12742.1"/>
    </source>
</evidence>
<feature type="transmembrane region" description="Helical" evidence="8">
    <location>
        <begin position="167"/>
        <end position="185"/>
    </location>
</feature>
<sequence>MENKMGLKKILYKLYSLLEFEQKRNFIIIIFIMIISAFLTQLTPKAIGWLTDDVLLREQIDFLEIIPLLILILIINIVNELIKILRRILVEDTATKTEKKARGIVIKSLLKAPLSYFKNNMTGNIHGRLNRCLEGTVKLEKLIFMDFAPAIFNSLAAIIVILTTLPVVLALIMLLVIPIGILIVFRQISTQRGIRVELLDTKSEMDGSLVELLNGIEVIRITNSIKLEENRFDNKSEFLRSKEMKHHLQMAKYDSMKFINEAVFTVLLIGVATFLATKNIITIGSVLTAYLCFVQLIKPLEELHRILDELSECMVLTEDFFQMTEIPNDFSYENLENNECINLNNNEIINIHNLQFSYENKKKIIKNLDLKIKKGMFLGIAGPSGCGKSSLIKVICKLEQCKGNVIIDNYDINSLSRKDIAQIIALVPQNPFIIAGTIYENICYGLDRKVSQFEVEEAIKKAYLFDFINSLPKKLDTLLSEGGSNLSGGQKQRIAIARIFLRKPKILILDEATSALDNTSEKYIQSEIEKLKKESKMTIISIVHRLTTLKNCDEIIVMNHGKIVQHGKYNELIKTEGIFSDMFYGRLK</sequence>
<feature type="domain" description="ABC transmembrane type-1" evidence="10">
    <location>
        <begin position="27"/>
        <end position="312"/>
    </location>
</feature>
<dbReference type="FunFam" id="3.40.50.300:FF:000604">
    <property type="entry name" value="ABC transporter B family member 28"/>
    <property type="match status" value="1"/>
</dbReference>
<dbReference type="PROSITE" id="PS50893">
    <property type="entry name" value="ABC_TRANSPORTER_2"/>
    <property type="match status" value="1"/>
</dbReference>
<comment type="caution">
    <text evidence="11">The sequence shown here is derived from an EMBL/GenBank/DDBJ whole genome shotgun (WGS) entry which is preliminary data.</text>
</comment>
<dbReference type="Proteomes" id="UP000261087">
    <property type="component" value="Unassembled WGS sequence"/>
</dbReference>
<dbReference type="PROSITE" id="PS00211">
    <property type="entry name" value="ABC_TRANSPORTER_1"/>
    <property type="match status" value="1"/>
</dbReference>
<evidence type="ECO:0000256" key="3">
    <source>
        <dbReference type="ARBA" id="ARBA00022692"/>
    </source>
</evidence>
<evidence type="ECO:0000256" key="2">
    <source>
        <dbReference type="ARBA" id="ARBA00022448"/>
    </source>
</evidence>
<keyword evidence="2" id="KW-0813">Transport</keyword>
<dbReference type="InterPro" id="IPR027417">
    <property type="entry name" value="P-loop_NTPase"/>
</dbReference>